<sequence length="230" mass="23543">MTENNKFLTRRTVLRSGAVTATVGAVGAGAVVYGSQPALAADTTLGDSGQEVSIQADENGDISAVDIEPTFDISWENFDSTISTANVEVSVTVTSPERSDSTGETITSTLTSGNTVDLDGSSGEILGAETNANIGVLNIIGATDDEDGTEITSAHFPETEEENGFTDPTTVDVSIVVSVDGSEDNYISNSLSSITDGTISVLVEPGSEITVSGDSNLSADSDVDNNSTST</sequence>
<keyword evidence="3" id="KW-1185">Reference proteome</keyword>
<evidence type="ECO:0000256" key="1">
    <source>
        <dbReference type="SAM" id="MobiDB-lite"/>
    </source>
</evidence>
<dbReference type="PROSITE" id="PS51318">
    <property type="entry name" value="TAT"/>
    <property type="match status" value="1"/>
</dbReference>
<gene>
    <name evidence="2" type="ORF">SAMN05216285_1959</name>
</gene>
<dbReference type="RefSeq" id="WP_143067680.1">
    <property type="nucleotide sequence ID" value="NZ_FOIS01000002.1"/>
</dbReference>
<evidence type="ECO:0000313" key="3">
    <source>
        <dbReference type="Proteomes" id="UP000183275"/>
    </source>
</evidence>
<reference evidence="3" key="1">
    <citation type="submission" date="2016-10" db="EMBL/GenBank/DDBJ databases">
        <authorList>
            <person name="Varghese N."/>
        </authorList>
    </citation>
    <scope>NUCLEOTIDE SEQUENCE [LARGE SCALE GENOMIC DNA]</scope>
    <source>
        <strain evidence="3">CGMCC 1.12284</strain>
    </source>
</reference>
<dbReference type="InterPro" id="IPR006311">
    <property type="entry name" value="TAT_signal"/>
</dbReference>
<dbReference type="EMBL" id="FOIS01000002">
    <property type="protein sequence ID" value="SEW03206.1"/>
    <property type="molecule type" value="Genomic_DNA"/>
</dbReference>
<accession>A0A1I0NPR2</accession>
<name>A0A1I0NPR2_9EURY</name>
<proteinExistence type="predicted"/>
<dbReference type="Proteomes" id="UP000183275">
    <property type="component" value="Unassembled WGS sequence"/>
</dbReference>
<feature type="region of interest" description="Disordered" evidence="1">
    <location>
        <begin position="209"/>
        <end position="230"/>
    </location>
</feature>
<organism evidence="2 3">
    <name type="scientific">Natrinema salifodinae</name>
    <dbReference type="NCBI Taxonomy" id="1202768"/>
    <lineage>
        <taxon>Archaea</taxon>
        <taxon>Methanobacteriati</taxon>
        <taxon>Methanobacteriota</taxon>
        <taxon>Stenosarchaea group</taxon>
        <taxon>Halobacteria</taxon>
        <taxon>Halobacteriales</taxon>
        <taxon>Natrialbaceae</taxon>
        <taxon>Natrinema</taxon>
    </lineage>
</organism>
<protein>
    <submittedName>
        <fullName evidence="2">Uncharacterized protein</fullName>
    </submittedName>
</protein>
<dbReference type="AlphaFoldDB" id="A0A1I0NPR2"/>
<evidence type="ECO:0000313" key="2">
    <source>
        <dbReference type="EMBL" id="SEW03206.1"/>
    </source>
</evidence>